<dbReference type="PANTHER" id="PTHR21569:SF1">
    <property type="entry name" value="SMALL RIBOSOMAL SUBUNIT PROTEIN US9M"/>
    <property type="match status" value="1"/>
</dbReference>
<protein>
    <recommendedName>
        <fullName evidence="4">Small ribosomal subunit protein uS9m</fullName>
    </recommendedName>
    <alternativeName>
        <fullName evidence="5">37S ribosomal protein S9, mitochondrial</fullName>
    </alternativeName>
</protein>
<sequence length="323" mass="35855">MAWQNPNGLVQAMHSIRQAAPLRPFLQRSVLSASPILSASSTTTTTTTTRLFKQPNSKRSYATEVDSVDFVAAPPVDLNKLPARLVPVSPSYFSGSPKFVDHLLNLESILAKHAHLPIVESNQAPRMAWFKLAQFRDFVGEPVPTKKYKGLLKILQRLNRIDRKLMPHEVKSTIEKFLRPGNPYDLKPAPAQVDEMGRGRGRGKRKSSSAVAFLVEGDGEVRVNGKTLVEAFPRVHDRESATWALQCTSRLDKYNVWAQVQGGGTTGQAEAITLAVARALLVHEPALKPVLRKAGVITVDARRVERKKPGHVKARKMPTWVKR</sequence>
<evidence type="ECO:0000256" key="3">
    <source>
        <dbReference type="ARBA" id="ARBA00023274"/>
    </source>
</evidence>
<proteinExistence type="inferred from homology"/>
<dbReference type="InterPro" id="IPR023035">
    <property type="entry name" value="Ribosomal_uS9_bac/plastid"/>
</dbReference>
<evidence type="ECO:0000256" key="2">
    <source>
        <dbReference type="ARBA" id="ARBA00022980"/>
    </source>
</evidence>
<evidence type="ECO:0000313" key="8">
    <source>
        <dbReference type="Proteomes" id="UP000248961"/>
    </source>
</evidence>
<dbReference type="PANTHER" id="PTHR21569">
    <property type="entry name" value="RIBOSOMAL PROTEIN S9"/>
    <property type="match status" value="1"/>
</dbReference>
<dbReference type="GO" id="GO:0005763">
    <property type="term" value="C:mitochondrial small ribosomal subunit"/>
    <property type="evidence" value="ECO:0007669"/>
    <property type="project" value="TreeGrafter"/>
</dbReference>
<keyword evidence="2 6" id="KW-0689">Ribosomal protein</keyword>
<keyword evidence="3 6" id="KW-0687">Ribonucleoprotein</keyword>
<evidence type="ECO:0000313" key="7">
    <source>
        <dbReference type="EMBL" id="RAL07075.1"/>
    </source>
</evidence>
<dbReference type="InterPro" id="IPR000754">
    <property type="entry name" value="Ribosomal_uS9"/>
</dbReference>
<dbReference type="RefSeq" id="XP_025546229.1">
    <property type="nucleotide sequence ID" value="XM_025694310.1"/>
</dbReference>
<evidence type="ECO:0000256" key="1">
    <source>
        <dbReference type="ARBA" id="ARBA00005251"/>
    </source>
</evidence>
<gene>
    <name evidence="7" type="ORF">BO97DRAFT_400830</name>
</gene>
<dbReference type="Pfam" id="PF00380">
    <property type="entry name" value="Ribosomal_S9"/>
    <property type="match status" value="1"/>
</dbReference>
<dbReference type="NCBIfam" id="NF001099">
    <property type="entry name" value="PRK00132.1"/>
    <property type="match status" value="1"/>
</dbReference>
<dbReference type="VEuPathDB" id="FungiDB:BO97DRAFT_400830"/>
<evidence type="ECO:0000256" key="4">
    <source>
        <dbReference type="ARBA" id="ARBA00039318"/>
    </source>
</evidence>
<dbReference type="FunFam" id="3.30.230.10:FF:000001">
    <property type="entry name" value="30S ribosomal protein S9"/>
    <property type="match status" value="1"/>
</dbReference>
<organism evidence="7 8">
    <name type="scientific">Aspergillus homomorphus (strain CBS 101889)</name>
    <dbReference type="NCBI Taxonomy" id="1450537"/>
    <lineage>
        <taxon>Eukaryota</taxon>
        <taxon>Fungi</taxon>
        <taxon>Dikarya</taxon>
        <taxon>Ascomycota</taxon>
        <taxon>Pezizomycotina</taxon>
        <taxon>Eurotiomycetes</taxon>
        <taxon>Eurotiomycetidae</taxon>
        <taxon>Eurotiales</taxon>
        <taxon>Aspergillaceae</taxon>
        <taxon>Aspergillus</taxon>
        <taxon>Aspergillus subgen. Circumdati</taxon>
    </lineage>
</organism>
<dbReference type="SUPFAM" id="SSF54211">
    <property type="entry name" value="Ribosomal protein S5 domain 2-like"/>
    <property type="match status" value="1"/>
</dbReference>
<dbReference type="AlphaFoldDB" id="A0A395HIS4"/>
<dbReference type="GO" id="GO:0003735">
    <property type="term" value="F:structural constituent of ribosome"/>
    <property type="evidence" value="ECO:0007669"/>
    <property type="project" value="InterPro"/>
</dbReference>
<dbReference type="GO" id="GO:0003723">
    <property type="term" value="F:RNA binding"/>
    <property type="evidence" value="ECO:0007669"/>
    <property type="project" value="TreeGrafter"/>
</dbReference>
<keyword evidence="8" id="KW-1185">Reference proteome</keyword>
<dbReference type="STRING" id="1450537.A0A395HIS4"/>
<dbReference type="GeneID" id="37198599"/>
<dbReference type="EMBL" id="KZ824341">
    <property type="protein sequence ID" value="RAL07075.1"/>
    <property type="molecule type" value="Genomic_DNA"/>
</dbReference>
<name>A0A395HIS4_ASPHC</name>
<evidence type="ECO:0000256" key="6">
    <source>
        <dbReference type="RuleBase" id="RU003815"/>
    </source>
</evidence>
<dbReference type="PROSITE" id="PS00360">
    <property type="entry name" value="RIBOSOMAL_S9"/>
    <property type="match status" value="1"/>
</dbReference>
<dbReference type="OrthoDB" id="10254627at2759"/>
<dbReference type="InterPro" id="IPR014721">
    <property type="entry name" value="Ribsml_uS5_D2-typ_fold_subgr"/>
</dbReference>
<accession>A0A395HIS4</accession>
<dbReference type="InterPro" id="IPR020568">
    <property type="entry name" value="Ribosomal_Su5_D2-typ_SF"/>
</dbReference>
<comment type="similarity">
    <text evidence="1 6">Belongs to the universal ribosomal protein uS9 family.</text>
</comment>
<dbReference type="GO" id="GO:0006412">
    <property type="term" value="P:translation"/>
    <property type="evidence" value="ECO:0007669"/>
    <property type="project" value="InterPro"/>
</dbReference>
<reference evidence="7 8" key="1">
    <citation type="submission" date="2018-02" db="EMBL/GenBank/DDBJ databases">
        <title>The genomes of Aspergillus section Nigri reveals drivers in fungal speciation.</title>
        <authorList>
            <consortium name="DOE Joint Genome Institute"/>
            <person name="Vesth T.C."/>
            <person name="Nybo J."/>
            <person name="Theobald S."/>
            <person name="Brandl J."/>
            <person name="Frisvad J.C."/>
            <person name="Nielsen K.F."/>
            <person name="Lyhne E.K."/>
            <person name="Kogle M.E."/>
            <person name="Kuo A."/>
            <person name="Riley R."/>
            <person name="Clum A."/>
            <person name="Nolan M."/>
            <person name="Lipzen A."/>
            <person name="Salamov A."/>
            <person name="Henrissat B."/>
            <person name="Wiebenga A."/>
            <person name="De vries R.P."/>
            <person name="Grigoriev I.V."/>
            <person name="Mortensen U.H."/>
            <person name="Andersen M.R."/>
            <person name="Baker S.E."/>
        </authorList>
    </citation>
    <scope>NUCLEOTIDE SEQUENCE [LARGE SCALE GENOMIC DNA]</scope>
    <source>
        <strain evidence="7 8">CBS 101889</strain>
    </source>
</reference>
<dbReference type="Proteomes" id="UP000248961">
    <property type="component" value="Unassembled WGS sequence"/>
</dbReference>
<dbReference type="Gene3D" id="3.30.230.10">
    <property type="match status" value="1"/>
</dbReference>
<dbReference type="InterPro" id="IPR020574">
    <property type="entry name" value="Ribosomal_uS9_CS"/>
</dbReference>
<evidence type="ECO:0000256" key="5">
    <source>
        <dbReference type="ARBA" id="ARBA00042623"/>
    </source>
</evidence>